<feature type="compositionally biased region" description="Polar residues" evidence="1">
    <location>
        <begin position="161"/>
        <end position="174"/>
    </location>
</feature>
<dbReference type="AlphaFoldDB" id="A0A9P1CKL8"/>
<dbReference type="InterPro" id="IPR036869">
    <property type="entry name" value="J_dom_sf"/>
</dbReference>
<evidence type="ECO:0000313" key="4">
    <source>
        <dbReference type="EMBL" id="CAL1146526.1"/>
    </source>
</evidence>
<evidence type="ECO:0000259" key="2">
    <source>
        <dbReference type="PROSITE" id="PS50076"/>
    </source>
</evidence>
<dbReference type="EMBL" id="CAMXCT020001797">
    <property type="protein sequence ID" value="CAL1146526.1"/>
    <property type="molecule type" value="Genomic_DNA"/>
</dbReference>
<reference evidence="4" key="2">
    <citation type="submission" date="2024-04" db="EMBL/GenBank/DDBJ databases">
        <authorList>
            <person name="Chen Y."/>
            <person name="Shah S."/>
            <person name="Dougan E. K."/>
            <person name="Thang M."/>
            <person name="Chan C."/>
        </authorList>
    </citation>
    <scope>NUCLEOTIDE SEQUENCE [LARGE SCALE GENOMIC DNA]</scope>
</reference>
<evidence type="ECO:0000256" key="1">
    <source>
        <dbReference type="SAM" id="MobiDB-lite"/>
    </source>
</evidence>
<feature type="region of interest" description="Disordered" evidence="1">
    <location>
        <begin position="151"/>
        <end position="199"/>
    </location>
</feature>
<dbReference type="EMBL" id="CAMXCT030001797">
    <property type="protein sequence ID" value="CAL4780463.1"/>
    <property type="molecule type" value="Genomic_DNA"/>
</dbReference>
<organism evidence="3">
    <name type="scientific">Cladocopium goreaui</name>
    <dbReference type="NCBI Taxonomy" id="2562237"/>
    <lineage>
        <taxon>Eukaryota</taxon>
        <taxon>Sar</taxon>
        <taxon>Alveolata</taxon>
        <taxon>Dinophyceae</taxon>
        <taxon>Suessiales</taxon>
        <taxon>Symbiodiniaceae</taxon>
        <taxon>Cladocopium</taxon>
    </lineage>
</organism>
<sequence length="232" mass="25754">MRICHGLAGEVLEVDSEYRKPLDLVRQYARERWSLQLEDLIVLTSSGSVLSADAKEEDAADVYFFTKQCLETQVEVIPERLDVKDPSLARFGGTECQSEVKAAYKRQELEAHPDKGGSSFAFQQVAAFEQLADPLLRRAYDQRCSTEPVRPKRVVKASKVARQSKSNEVTTEQTKGAMKQPAKAAKGDGGRSSGASMSKNRVTWKHRLLANVVKLLKALPAADRRNIFTSGL</sequence>
<dbReference type="Gene3D" id="1.10.287.110">
    <property type="entry name" value="DnaJ domain"/>
    <property type="match status" value="1"/>
</dbReference>
<dbReference type="OrthoDB" id="442087at2759"/>
<dbReference type="SUPFAM" id="SSF46565">
    <property type="entry name" value="Chaperone J-domain"/>
    <property type="match status" value="1"/>
</dbReference>
<comment type="caution">
    <text evidence="3">The sequence shown here is derived from an EMBL/GenBank/DDBJ whole genome shotgun (WGS) entry which is preliminary data.</text>
</comment>
<accession>A0A9P1CKL8</accession>
<feature type="domain" description="J" evidence="2">
    <location>
        <begin position="76"/>
        <end position="144"/>
    </location>
</feature>
<dbReference type="PROSITE" id="PS50076">
    <property type="entry name" value="DNAJ_2"/>
    <property type="match status" value="1"/>
</dbReference>
<evidence type="ECO:0000313" key="5">
    <source>
        <dbReference type="Proteomes" id="UP001152797"/>
    </source>
</evidence>
<protein>
    <recommendedName>
        <fullName evidence="2">J domain-containing protein</fullName>
    </recommendedName>
</protein>
<gene>
    <name evidence="3" type="ORF">C1SCF055_LOCUS19926</name>
</gene>
<proteinExistence type="predicted"/>
<dbReference type="EMBL" id="CAMXCT010001797">
    <property type="protein sequence ID" value="CAI3993151.1"/>
    <property type="molecule type" value="Genomic_DNA"/>
</dbReference>
<name>A0A9P1CKL8_9DINO</name>
<dbReference type="Proteomes" id="UP001152797">
    <property type="component" value="Unassembled WGS sequence"/>
</dbReference>
<dbReference type="InterPro" id="IPR001623">
    <property type="entry name" value="DnaJ_domain"/>
</dbReference>
<evidence type="ECO:0000313" key="3">
    <source>
        <dbReference type="EMBL" id="CAI3993151.1"/>
    </source>
</evidence>
<keyword evidence="5" id="KW-1185">Reference proteome</keyword>
<reference evidence="3" key="1">
    <citation type="submission" date="2022-10" db="EMBL/GenBank/DDBJ databases">
        <authorList>
            <person name="Chen Y."/>
            <person name="Dougan E. K."/>
            <person name="Chan C."/>
            <person name="Rhodes N."/>
            <person name="Thang M."/>
        </authorList>
    </citation>
    <scope>NUCLEOTIDE SEQUENCE</scope>
</reference>